<dbReference type="EMBL" id="ML993603">
    <property type="protein sequence ID" value="KAF2164657.1"/>
    <property type="molecule type" value="Genomic_DNA"/>
</dbReference>
<dbReference type="RefSeq" id="XP_033665546.1">
    <property type="nucleotide sequence ID" value="XM_033807523.1"/>
</dbReference>
<feature type="region of interest" description="Disordered" evidence="1">
    <location>
        <begin position="159"/>
        <end position="216"/>
    </location>
</feature>
<dbReference type="AlphaFoldDB" id="A0A6A6CBU2"/>
<evidence type="ECO:0000313" key="2">
    <source>
        <dbReference type="EMBL" id="KAF2164657.1"/>
    </source>
</evidence>
<dbReference type="GeneID" id="54560795"/>
<reference evidence="2" key="1">
    <citation type="journal article" date="2020" name="Stud. Mycol.">
        <title>101 Dothideomycetes genomes: a test case for predicting lifestyles and emergence of pathogens.</title>
        <authorList>
            <person name="Haridas S."/>
            <person name="Albert R."/>
            <person name="Binder M."/>
            <person name="Bloem J."/>
            <person name="Labutti K."/>
            <person name="Salamov A."/>
            <person name="Andreopoulos B."/>
            <person name="Baker S."/>
            <person name="Barry K."/>
            <person name="Bills G."/>
            <person name="Bluhm B."/>
            <person name="Cannon C."/>
            <person name="Castanera R."/>
            <person name="Culley D."/>
            <person name="Daum C."/>
            <person name="Ezra D."/>
            <person name="Gonzalez J."/>
            <person name="Henrissat B."/>
            <person name="Kuo A."/>
            <person name="Liang C."/>
            <person name="Lipzen A."/>
            <person name="Lutzoni F."/>
            <person name="Magnuson J."/>
            <person name="Mondo S."/>
            <person name="Nolan M."/>
            <person name="Ohm R."/>
            <person name="Pangilinan J."/>
            <person name="Park H.-J."/>
            <person name="Ramirez L."/>
            <person name="Alfaro M."/>
            <person name="Sun H."/>
            <person name="Tritt A."/>
            <person name="Yoshinaga Y."/>
            <person name="Zwiers L.-H."/>
            <person name="Turgeon B."/>
            <person name="Goodwin S."/>
            <person name="Spatafora J."/>
            <person name="Crous P."/>
            <person name="Grigoriev I."/>
        </authorList>
    </citation>
    <scope>NUCLEOTIDE SEQUENCE</scope>
    <source>
        <strain evidence="2">ATCC 36951</strain>
    </source>
</reference>
<dbReference type="Proteomes" id="UP000799537">
    <property type="component" value="Unassembled WGS sequence"/>
</dbReference>
<feature type="compositionally biased region" description="Basic residues" evidence="1">
    <location>
        <begin position="263"/>
        <end position="275"/>
    </location>
</feature>
<organism evidence="2 3">
    <name type="scientific">Zasmidium cellare ATCC 36951</name>
    <dbReference type="NCBI Taxonomy" id="1080233"/>
    <lineage>
        <taxon>Eukaryota</taxon>
        <taxon>Fungi</taxon>
        <taxon>Dikarya</taxon>
        <taxon>Ascomycota</taxon>
        <taxon>Pezizomycotina</taxon>
        <taxon>Dothideomycetes</taxon>
        <taxon>Dothideomycetidae</taxon>
        <taxon>Mycosphaerellales</taxon>
        <taxon>Mycosphaerellaceae</taxon>
        <taxon>Zasmidium</taxon>
    </lineage>
</organism>
<gene>
    <name evidence="2" type="ORF">M409DRAFT_25051</name>
</gene>
<feature type="region of interest" description="Disordered" evidence="1">
    <location>
        <begin position="244"/>
        <end position="275"/>
    </location>
</feature>
<keyword evidence="3" id="KW-1185">Reference proteome</keyword>
<accession>A0A6A6CBU2</accession>
<feature type="compositionally biased region" description="Basic and acidic residues" evidence="1">
    <location>
        <begin position="163"/>
        <end position="175"/>
    </location>
</feature>
<proteinExistence type="predicted"/>
<evidence type="ECO:0000313" key="3">
    <source>
        <dbReference type="Proteomes" id="UP000799537"/>
    </source>
</evidence>
<name>A0A6A6CBU2_ZASCE</name>
<sequence length="439" mass="50373">MAHQQAMEGENLHGSVGYPAEQMDGWDETWNRSLLTYEPVYLGHPHEQAEEQVTEPFHWQYPNWARPGYQLYYYKGYGYFDHPLYTSQTPDGQTLLASYGNEQRFKQPPVAAPSEPTPARPKQEMVDVYFDDEFLEEMPLRLLTRFSVVASVTFWKTKKSGGRRADEQSDERESPTSKMVDSVMSGTIPVLENTTPTAPKKWRDTSPSATSDSTVFDTWSTSRSRSDTRTTELTIPEEFADESYVPDHPDVEATPHVGGGKSAARRRRRRRAAAKKGKKELHLGLNVRELPTKEVVLEAIAWMKSNEERHGDQTLPYGPEDLSKLGLEDIVELYQVALAFGLQPWPGRLKMELNERISSTCLDFKTFRDITRWLPFADSGVARAINQVYYHMRRGSYTAAEAEIFDMYMSRPGNERLQSRAHELHVVRQQPWEQENNPS</sequence>
<protein>
    <submittedName>
        <fullName evidence="2">Uncharacterized protein</fullName>
    </submittedName>
</protein>
<evidence type="ECO:0000256" key="1">
    <source>
        <dbReference type="SAM" id="MobiDB-lite"/>
    </source>
</evidence>
<dbReference type="OrthoDB" id="3644326at2759"/>
<feature type="compositionally biased region" description="Polar residues" evidence="1">
    <location>
        <begin position="205"/>
        <end position="216"/>
    </location>
</feature>